<name>A0ACB8YUG8_CICIN</name>
<evidence type="ECO:0000313" key="1">
    <source>
        <dbReference type="EMBL" id="KAI3689120.1"/>
    </source>
</evidence>
<evidence type="ECO:0000313" key="2">
    <source>
        <dbReference type="Proteomes" id="UP001055811"/>
    </source>
</evidence>
<reference evidence="1 2" key="2">
    <citation type="journal article" date="2022" name="Mol. Ecol. Resour.">
        <title>The genomes of chicory, endive, great burdock and yacon provide insights into Asteraceae paleo-polyploidization history and plant inulin production.</title>
        <authorList>
            <person name="Fan W."/>
            <person name="Wang S."/>
            <person name="Wang H."/>
            <person name="Wang A."/>
            <person name="Jiang F."/>
            <person name="Liu H."/>
            <person name="Zhao H."/>
            <person name="Xu D."/>
            <person name="Zhang Y."/>
        </authorList>
    </citation>
    <scope>NUCLEOTIDE SEQUENCE [LARGE SCALE GENOMIC DNA]</scope>
    <source>
        <strain evidence="2">cv. Punajuju</strain>
        <tissue evidence="1">Leaves</tissue>
    </source>
</reference>
<dbReference type="Proteomes" id="UP001055811">
    <property type="component" value="Linkage Group LG09"/>
</dbReference>
<dbReference type="EMBL" id="CM042017">
    <property type="protein sequence ID" value="KAI3689120.1"/>
    <property type="molecule type" value="Genomic_DNA"/>
</dbReference>
<keyword evidence="2" id="KW-1185">Reference proteome</keyword>
<accession>A0ACB8YUG8</accession>
<reference evidence="2" key="1">
    <citation type="journal article" date="2022" name="Mol. Ecol. Resour.">
        <title>The genomes of chicory, endive, great burdock and yacon provide insights into Asteraceae palaeo-polyploidization history and plant inulin production.</title>
        <authorList>
            <person name="Fan W."/>
            <person name="Wang S."/>
            <person name="Wang H."/>
            <person name="Wang A."/>
            <person name="Jiang F."/>
            <person name="Liu H."/>
            <person name="Zhao H."/>
            <person name="Xu D."/>
            <person name="Zhang Y."/>
        </authorList>
    </citation>
    <scope>NUCLEOTIDE SEQUENCE [LARGE SCALE GENOMIC DNA]</scope>
    <source>
        <strain evidence="2">cv. Punajuju</strain>
    </source>
</reference>
<comment type="caution">
    <text evidence="1">The sequence shown here is derived from an EMBL/GenBank/DDBJ whole genome shotgun (WGS) entry which is preliminary data.</text>
</comment>
<protein>
    <submittedName>
        <fullName evidence="1">Uncharacterized protein</fullName>
    </submittedName>
</protein>
<gene>
    <name evidence="1" type="ORF">L2E82_47069</name>
</gene>
<sequence>MVLLPCRSIPLSQQGDLDSLLLLLPCRSIPLSPSLFSFLLCRGGGTGGVRATVHTCSCNQKLYILVSSFNIIVFVSSITAELRNGYNQGTAVILISDYQTEPFAANALGCGVGAAMIGNSDDPATSLKFCTTSLTAATISFSMLN</sequence>
<proteinExistence type="predicted"/>
<organism evidence="1 2">
    <name type="scientific">Cichorium intybus</name>
    <name type="common">Chicory</name>
    <dbReference type="NCBI Taxonomy" id="13427"/>
    <lineage>
        <taxon>Eukaryota</taxon>
        <taxon>Viridiplantae</taxon>
        <taxon>Streptophyta</taxon>
        <taxon>Embryophyta</taxon>
        <taxon>Tracheophyta</taxon>
        <taxon>Spermatophyta</taxon>
        <taxon>Magnoliopsida</taxon>
        <taxon>eudicotyledons</taxon>
        <taxon>Gunneridae</taxon>
        <taxon>Pentapetalae</taxon>
        <taxon>asterids</taxon>
        <taxon>campanulids</taxon>
        <taxon>Asterales</taxon>
        <taxon>Asteraceae</taxon>
        <taxon>Cichorioideae</taxon>
        <taxon>Cichorieae</taxon>
        <taxon>Cichoriinae</taxon>
        <taxon>Cichorium</taxon>
    </lineage>
</organism>